<dbReference type="EMBL" id="CP140158">
    <property type="protein sequence ID" value="WQG84420.1"/>
    <property type="molecule type" value="Genomic_DNA"/>
</dbReference>
<dbReference type="CDD" id="cd17278">
    <property type="entry name" value="RMtype1_S_LdeBORF1052P-TRD2-CR2"/>
    <property type="match status" value="1"/>
</dbReference>
<dbReference type="InterPro" id="IPR044946">
    <property type="entry name" value="Restrct_endonuc_typeI_TRD_sf"/>
</dbReference>
<dbReference type="Proteomes" id="UP001324185">
    <property type="component" value="Chromosome"/>
</dbReference>
<dbReference type="PANTHER" id="PTHR30408:SF13">
    <property type="entry name" value="TYPE I RESTRICTION ENZYME HINDI SPECIFICITY SUBUNIT"/>
    <property type="match status" value="1"/>
</dbReference>
<feature type="domain" description="Type I restriction modification DNA specificity" evidence="4">
    <location>
        <begin position="275"/>
        <end position="370"/>
    </location>
</feature>
<evidence type="ECO:0000256" key="1">
    <source>
        <dbReference type="ARBA" id="ARBA00010923"/>
    </source>
</evidence>
<organism evidence="5 6">
    <name type="scientific">Kangiella aquimarina</name>
    <dbReference type="NCBI Taxonomy" id="261965"/>
    <lineage>
        <taxon>Bacteria</taxon>
        <taxon>Pseudomonadati</taxon>
        <taxon>Pseudomonadota</taxon>
        <taxon>Gammaproteobacteria</taxon>
        <taxon>Kangiellales</taxon>
        <taxon>Kangiellaceae</taxon>
        <taxon>Kangiella</taxon>
    </lineage>
</organism>
<dbReference type="GO" id="GO:0016787">
    <property type="term" value="F:hydrolase activity"/>
    <property type="evidence" value="ECO:0007669"/>
    <property type="project" value="UniProtKB-KW"/>
</dbReference>
<keyword evidence="6" id="KW-1185">Reference proteome</keyword>
<dbReference type="CDD" id="cd17267">
    <property type="entry name" value="RMtype1_S_EcoAO83I-TRD1-CR1_like"/>
    <property type="match status" value="1"/>
</dbReference>
<name>A0ABZ0X1I6_9GAMM</name>
<accession>A0ABZ0X1I6</accession>
<dbReference type="PANTHER" id="PTHR30408">
    <property type="entry name" value="TYPE-1 RESTRICTION ENZYME ECOKI SPECIFICITY PROTEIN"/>
    <property type="match status" value="1"/>
</dbReference>
<dbReference type="EC" id="3.1.21.-" evidence="5"/>
<keyword evidence="5" id="KW-0255">Endonuclease</keyword>
<proteinExistence type="inferred from homology"/>
<dbReference type="InterPro" id="IPR052021">
    <property type="entry name" value="Type-I_RS_S_subunit"/>
</dbReference>
<protein>
    <submittedName>
        <fullName evidence="5">Restriction endonuclease subunit S</fullName>
        <ecNumber evidence="5">3.1.21.-</ecNumber>
    </submittedName>
</protein>
<dbReference type="Gene3D" id="3.90.220.20">
    <property type="entry name" value="DNA methylase specificity domains"/>
    <property type="match status" value="2"/>
</dbReference>
<dbReference type="RefSeq" id="WP_018624888.1">
    <property type="nucleotide sequence ID" value="NZ_CP140158.1"/>
</dbReference>
<dbReference type="SUPFAM" id="SSF116734">
    <property type="entry name" value="DNA methylase specificity domain"/>
    <property type="match status" value="2"/>
</dbReference>
<keyword evidence="2" id="KW-0680">Restriction system</keyword>
<gene>
    <name evidence="5" type="ORF">SR900_08075</name>
</gene>
<evidence type="ECO:0000313" key="6">
    <source>
        <dbReference type="Proteomes" id="UP001324185"/>
    </source>
</evidence>
<keyword evidence="5" id="KW-0378">Hydrolase</keyword>
<keyword evidence="3" id="KW-0238">DNA-binding</keyword>
<dbReference type="Pfam" id="PF01420">
    <property type="entry name" value="Methylase_S"/>
    <property type="match status" value="2"/>
</dbReference>
<evidence type="ECO:0000256" key="3">
    <source>
        <dbReference type="ARBA" id="ARBA00023125"/>
    </source>
</evidence>
<sequence length="452" mass="51307">MGSDWTTLGEYIKVQGGFAYKSQDFLESSPNKVLKIKNVRFGAVDYSETAYISDDLALETSSWSTREGDILISMTGSGPNAPQSLVGRVARVWKDEPKAWINQRVGRVLFKEQNNIHPDFVYYLLTQQSSQEFLVSNSSGSANQANISAKTIERVPCPRIGYQASKKVSEILTSLDETIILNKKINQTLEQMAQAMFKSWFVDFDPIFDNLLEKHNNNLEKASAYLTAKGALDLIPKLQKRHTIQQTSNYKPLPDHIKKEFPNDFQHHEDMGWIPDEWQDKKVRDLLELKYGKGLKKSERIEGHYPVYGSGGINGYHNSYLVEGPGVIVGRKGTVGTVFWESKSFFPIDTTFYVVPRKNIPLQFCYYLLKGLGLDTMNTDAAVPGLNRENALSLSCLIPKEQLLSRFDKMIFSYKNMGAILIQQNKSLESIKERLLPKLIGGKIDLREEKRK</sequence>
<evidence type="ECO:0000313" key="5">
    <source>
        <dbReference type="EMBL" id="WQG84420.1"/>
    </source>
</evidence>
<evidence type="ECO:0000256" key="2">
    <source>
        <dbReference type="ARBA" id="ARBA00022747"/>
    </source>
</evidence>
<comment type="similarity">
    <text evidence="1">Belongs to the type-I restriction system S methylase family.</text>
</comment>
<feature type="domain" description="Type I restriction modification DNA specificity" evidence="4">
    <location>
        <begin position="4"/>
        <end position="191"/>
    </location>
</feature>
<reference evidence="5 6" key="1">
    <citation type="submission" date="2023-11" db="EMBL/GenBank/DDBJ databases">
        <title>MicrobeMod: A computational toolkit for identifying prokaryotic methylation and restriction-modification with nanopore sequencing.</title>
        <authorList>
            <person name="Crits-Christoph A."/>
            <person name="Kang S.C."/>
            <person name="Lee H."/>
            <person name="Ostrov N."/>
        </authorList>
    </citation>
    <scope>NUCLEOTIDE SEQUENCE [LARGE SCALE GENOMIC DNA]</scope>
    <source>
        <strain evidence="5 6">DSMZ 16071</strain>
    </source>
</reference>
<keyword evidence="5" id="KW-0540">Nuclease</keyword>
<evidence type="ECO:0000259" key="4">
    <source>
        <dbReference type="Pfam" id="PF01420"/>
    </source>
</evidence>
<dbReference type="GO" id="GO:0004519">
    <property type="term" value="F:endonuclease activity"/>
    <property type="evidence" value="ECO:0007669"/>
    <property type="project" value="UniProtKB-KW"/>
</dbReference>
<dbReference type="InterPro" id="IPR000055">
    <property type="entry name" value="Restrct_endonuc_typeI_TRD"/>
</dbReference>